<dbReference type="GeneID" id="111110444"/>
<dbReference type="AlphaFoldDB" id="A0A8B8BHB5"/>
<protein>
    <submittedName>
        <fullName evidence="3">Uncharacterized protein LOC111110444</fullName>
    </submittedName>
</protein>
<evidence type="ECO:0000313" key="3">
    <source>
        <dbReference type="RefSeq" id="XP_022302658.1"/>
    </source>
</evidence>
<reference evidence="2" key="1">
    <citation type="submission" date="2024-06" db="UniProtKB">
        <authorList>
            <consortium name="RefSeq"/>
        </authorList>
    </citation>
    <scope>NUCLEOTIDE SEQUENCE [LARGE SCALE GENOMIC DNA]</scope>
</reference>
<keyword evidence="1" id="KW-0812">Transmembrane</keyword>
<organism evidence="2 3">
    <name type="scientific">Crassostrea virginica</name>
    <name type="common">Eastern oyster</name>
    <dbReference type="NCBI Taxonomy" id="6565"/>
    <lineage>
        <taxon>Eukaryota</taxon>
        <taxon>Metazoa</taxon>
        <taxon>Spiralia</taxon>
        <taxon>Lophotrochozoa</taxon>
        <taxon>Mollusca</taxon>
        <taxon>Bivalvia</taxon>
        <taxon>Autobranchia</taxon>
        <taxon>Pteriomorphia</taxon>
        <taxon>Ostreida</taxon>
        <taxon>Ostreoidea</taxon>
        <taxon>Ostreidae</taxon>
        <taxon>Crassostrea</taxon>
    </lineage>
</organism>
<keyword evidence="1" id="KW-1133">Transmembrane helix</keyword>
<dbReference type="RefSeq" id="XP_022302658.1">
    <property type="nucleotide sequence ID" value="XM_022446950.1"/>
</dbReference>
<sequence length="214" mass="24431">MQNRKYSFLNGNATVRFHFQNLNESGNYQCYVEHHVNGKYMIKNDSVTLTVKELNIIPKPIATESCFRDTCSFIERCYKTDDTAVCSKDIWKIILLFFITFSLILGMATVSLCLLLKIHKRRKGYIKDDFYIGDGEGRNYETLGSRETHTYPSVTQAVTIGLEERNYESRGNGMTDTYSSIDERALRDGEGAHYESLGRGETHAYSSIQPTVSI</sequence>
<accession>A0A8B8BHB5</accession>
<keyword evidence="2" id="KW-1185">Reference proteome</keyword>
<dbReference type="KEGG" id="cvn:111110444"/>
<name>A0A8B8BHB5_CRAVI</name>
<proteinExistence type="predicted"/>
<evidence type="ECO:0000256" key="1">
    <source>
        <dbReference type="SAM" id="Phobius"/>
    </source>
</evidence>
<evidence type="ECO:0000313" key="2">
    <source>
        <dbReference type="Proteomes" id="UP000694844"/>
    </source>
</evidence>
<gene>
    <name evidence="3" type="primary">LOC111110444</name>
</gene>
<dbReference type="Proteomes" id="UP000694844">
    <property type="component" value="Chromosome 1"/>
</dbReference>
<keyword evidence="1" id="KW-0472">Membrane</keyword>
<feature type="transmembrane region" description="Helical" evidence="1">
    <location>
        <begin position="93"/>
        <end position="116"/>
    </location>
</feature>
<reference evidence="3" key="2">
    <citation type="submission" date="2025-08" db="UniProtKB">
        <authorList>
            <consortium name="RefSeq"/>
        </authorList>
    </citation>
    <scope>IDENTIFICATION</scope>
    <source>
        <tissue evidence="3">Whole sample</tissue>
    </source>
</reference>